<dbReference type="EMBL" id="SLWQ01000001">
    <property type="protein sequence ID" value="TCO43158.1"/>
    <property type="molecule type" value="Genomic_DNA"/>
</dbReference>
<dbReference type="SUPFAM" id="SSF88946">
    <property type="entry name" value="Sigma2 domain of RNA polymerase sigma factors"/>
    <property type="match status" value="1"/>
</dbReference>
<comment type="caution">
    <text evidence="6">The sequence shown here is derived from an EMBL/GenBank/DDBJ whole genome shotgun (WGS) entry which is preliminary data.</text>
</comment>
<dbReference type="InterPro" id="IPR014284">
    <property type="entry name" value="RNA_pol_sigma-70_dom"/>
</dbReference>
<evidence type="ECO:0000256" key="2">
    <source>
        <dbReference type="ARBA" id="ARBA00023015"/>
    </source>
</evidence>
<evidence type="ECO:0000256" key="4">
    <source>
        <dbReference type="ARBA" id="ARBA00023163"/>
    </source>
</evidence>
<protein>
    <submittedName>
        <fullName evidence="6">RNA polymerase sigma factor (TIGR02999 family)</fullName>
    </submittedName>
</protein>
<name>A0A4R2IHD3_9GAMM</name>
<dbReference type="PANTHER" id="PTHR43133">
    <property type="entry name" value="RNA POLYMERASE ECF-TYPE SIGMA FACTO"/>
    <property type="match status" value="1"/>
</dbReference>
<dbReference type="GO" id="GO:0016987">
    <property type="term" value="F:sigma factor activity"/>
    <property type="evidence" value="ECO:0007669"/>
    <property type="project" value="UniProtKB-KW"/>
</dbReference>
<organism evidence="6 7">
    <name type="scientific">Dokdonella fugitiva</name>
    <dbReference type="NCBI Taxonomy" id="328517"/>
    <lineage>
        <taxon>Bacteria</taxon>
        <taxon>Pseudomonadati</taxon>
        <taxon>Pseudomonadota</taxon>
        <taxon>Gammaproteobacteria</taxon>
        <taxon>Lysobacterales</taxon>
        <taxon>Rhodanobacteraceae</taxon>
        <taxon>Dokdonella</taxon>
    </lineage>
</organism>
<dbReference type="InterPro" id="IPR039425">
    <property type="entry name" value="RNA_pol_sigma-70-like"/>
</dbReference>
<evidence type="ECO:0000256" key="1">
    <source>
        <dbReference type="ARBA" id="ARBA00010641"/>
    </source>
</evidence>
<dbReference type="NCBIfam" id="TIGR02937">
    <property type="entry name" value="sigma70-ECF"/>
    <property type="match status" value="1"/>
</dbReference>
<evidence type="ECO:0000256" key="3">
    <source>
        <dbReference type="ARBA" id="ARBA00023082"/>
    </source>
</evidence>
<evidence type="ECO:0000313" key="7">
    <source>
        <dbReference type="Proteomes" id="UP000294862"/>
    </source>
</evidence>
<keyword evidence="2" id="KW-0805">Transcription regulation</keyword>
<dbReference type="Gene3D" id="1.10.10.10">
    <property type="entry name" value="Winged helix-like DNA-binding domain superfamily/Winged helix DNA-binding domain"/>
    <property type="match status" value="1"/>
</dbReference>
<reference evidence="6 7" key="1">
    <citation type="journal article" date="2015" name="Stand. Genomic Sci.">
        <title>Genomic Encyclopedia of Bacterial and Archaeal Type Strains, Phase III: the genomes of soil and plant-associated and newly described type strains.</title>
        <authorList>
            <person name="Whitman W.B."/>
            <person name="Woyke T."/>
            <person name="Klenk H.P."/>
            <person name="Zhou Y."/>
            <person name="Lilburn T.G."/>
            <person name="Beck B.J."/>
            <person name="De Vos P."/>
            <person name="Vandamme P."/>
            <person name="Eisen J.A."/>
            <person name="Garrity G."/>
            <person name="Hugenholtz P."/>
            <person name="Kyrpides N.C."/>
        </authorList>
    </citation>
    <scope>NUCLEOTIDE SEQUENCE [LARGE SCALE GENOMIC DNA]</scope>
    <source>
        <strain evidence="6 7">A3</strain>
    </source>
</reference>
<keyword evidence="4" id="KW-0804">Transcription</keyword>
<dbReference type="GO" id="GO:0006352">
    <property type="term" value="P:DNA-templated transcription initiation"/>
    <property type="evidence" value="ECO:0007669"/>
    <property type="project" value="InterPro"/>
</dbReference>
<accession>A0A4R2IHD3</accession>
<feature type="domain" description="RNA polymerase sigma-70 ECF-like HTH" evidence="5">
    <location>
        <begin position="19"/>
        <end position="179"/>
    </location>
</feature>
<dbReference type="SUPFAM" id="SSF88659">
    <property type="entry name" value="Sigma3 and sigma4 domains of RNA polymerase sigma factors"/>
    <property type="match status" value="1"/>
</dbReference>
<dbReference type="InterPro" id="IPR036388">
    <property type="entry name" value="WH-like_DNA-bd_sf"/>
</dbReference>
<dbReference type="InterPro" id="IPR013324">
    <property type="entry name" value="RNA_pol_sigma_r3/r4-like"/>
</dbReference>
<keyword evidence="3" id="KW-0731">Sigma factor</keyword>
<dbReference type="Proteomes" id="UP000294862">
    <property type="component" value="Unassembled WGS sequence"/>
</dbReference>
<dbReference type="OrthoDB" id="128473at2"/>
<dbReference type="Pfam" id="PF07638">
    <property type="entry name" value="Sigma70_ECF"/>
    <property type="match status" value="1"/>
</dbReference>
<evidence type="ECO:0000259" key="5">
    <source>
        <dbReference type="Pfam" id="PF07638"/>
    </source>
</evidence>
<sequence length="182" mass="20453">MSASEPDPAEPIVQAQPLGELFDAVYDRLKAMASRQLARGARGTLDTTALVHELWLRVNTGRELAFEHPAQFFSYAARAMRHLLADRARDRMRQKAGGDWIRMSLTGSEGLHPQVESAEQALALEEALTKLEQVDARAARVVELRWFAGLSPEQVAELLGLTRRTIDRDWRYARAFLLSALE</sequence>
<dbReference type="InterPro" id="IPR013325">
    <property type="entry name" value="RNA_pol_sigma_r2"/>
</dbReference>
<dbReference type="AlphaFoldDB" id="A0A4R2IHD3"/>
<keyword evidence="7" id="KW-1185">Reference proteome</keyword>
<comment type="similarity">
    <text evidence="1">Belongs to the sigma-70 factor family. ECF subfamily.</text>
</comment>
<dbReference type="InterPro" id="IPR011517">
    <property type="entry name" value="RNA_pol_sigma70_ECF-like"/>
</dbReference>
<dbReference type="PANTHER" id="PTHR43133:SF39">
    <property type="entry name" value="SIMILAR TO RNA POLYMERASE SIGMA-E FACTOR"/>
    <property type="match status" value="1"/>
</dbReference>
<proteinExistence type="inferred from homology"/>
<dbReference type="InterPro" id="IPR053812">
    <property type="entry name" value="HTH_Sigma70_ECF-like"/>
</dbReference>
<gene>
    <name evidence="6" type="ORF">EV148_101577</name>
</gene>
<dbReference type="RefSeq" id="WP_158287282.1">
    <property type="nucleotide sequence ID" value="NZ_JACGXM010000002.1"/>
</dbReference>
<dbReference type="NCBIfam" id="TIGR02999">
    <property type="entry name" value="Sig-70_X6"/>
    <property type="match status" value="1"/>
</dbReference>
<evidence type="ECO:0000313" key="6">
    <source>
        <dbReference type="EMBL" id="TCO43158.1"/>
    </source>
</evidence>